<comment type="catalytic activity">
    <reaction evidence="3">
        <text>L-glutaminyl-[protein] + H2O = L-glutamyl-[protein] + NH4(+)</text>
        <dbReference type="Rhea" id="RHEA:16441"/>
        <dbReference type="Rhea" id="RHEA-COMP:10207"/>
        <dbReference type="Rhea" id="RHEA-COMP:10208"/>
        <dbReference type="ChEBI" id="CHEBI:15377"/>
        <dbReference type="ChEBI" id="CHEBI:28938"/>
        <dbReference type="ChEBI" id="CHEBI:29973"/>
        <dbReference type="ChEBI" id="CHEBI:30011"/>
        <dbReference type="EC" id="3.5.1.44"/>
    </reaction>
</comment>
<dbReference type="GO" id="GO:0006935">
    <property type="term" value="P:chemotaxis"/>
    <property type="evidence" value="ECO:0007669"/>
    <property type="project" value="UniProtKB-UniRule"/>
</dbReference>
<evidence type="ECO:0000256" key="1">
    <source>
        <dbReference type="ARBA" id="ARBA00022500"/>
    </source>
</evidence>
<keyword evidence="5" id="KW-1185">Reference proteome</keyword>
<keyword evidence="2 3" id="KW-0378">Hydrolase</keyword>
<name>A0A238Z195_9ACTN</name>
<comment type="function">
    <text evidence="3">Probably deamidates glutamine residues to glutamate on methyl-accepting chemotaxis receptors (MCPs), playing an important role in chemotaxis.</text>
</comment>
<evidence type="ECO:0000256" key="3">
    <source>
        <dbReference type="HAMAP-Rule" id="MF_01440"/>
    </source>
</evidence>
<gene>
    <name evidence="3" type="primary">cheD</name>
    <name evidence="4" type="ORF">SAMN06264365_105314</name>
</gene>
<dbReference type="Pfam" id="PF03975">
    <property type="entry name" value="CheD"/>
    <property type="match status" value="1"/>
</dbReference>
<comment type="similarity">
    <text evidence="3">Belongs to the CheD family.</text>
</comment>
<organism evidence="4 5">
    <name type="scientific">Actinoplanes regularis</name>
    <dbReference type="NCBI Taxonomy" id="52697"/>
    <lineage>
        <taxon>Bacteria</taxon>
        <taxon>Bacillati</taxon>
        <taxon>Actinomycetota</taxon>
        <taxon>Actinomycetes</taxon>
        <taxon>Micromonosporales</taxon>
        <taxon>Micromonosporaceae</taxon>
        <taxon>Actinoplanes</taxon>
    </lineage>
</organism>
<evidence type="ECO:0000313" key="5">
    <source>
        <dbReference type="Proteomes" id="UP000198415"/>
    </source>
</evidence>
<accession>A0A238Z195</accession>
<dbReference type="Gene3D" id="3.30.1330.200">
    <property type="match status" value="1"/>
</dbReference>
<dbReference type="Proteomes" id="UP000198415">
    <property type="component" value="Unassembled WGS sequence"/>
</dbReference>
<dbReference type="InterPro" id="IPR011324">
    <property type="entry name" value="Cytotoxic_necrot_fac-like_cat"/>
</dbReference>
<proteinExistence type="inferred from homology"/>
<dbReference type="InterPro" id="IPR005659">
    <property type="entry name" value="Chemorcpt_Glu_NH3ase_CheD"/>
</dbReference>
<dbReference type="SUPFAM" id="SSF64438">
    <property type="entry name" value="CNF1/YfiH-like putative cysteine hydrolases"/>
    <property type="match status" value="1"/>
</dbReference>
<evidence type="ECO:0000313" key="4">
    <source>
        <dbReference type="EMBL" id="SNR76614.1"/>
    </source>
</evidence>
<reference evidence="4 5" key="1">
    <citation type="submission" date="2017-06" db="EMBL/GenBank/DDBJ databases">
        <authorList>
            <person name="Kim H.J."/>
            <person name="Triplett B.A."/>
        </authorList>
    </citation>
    <scope>NUCLEOTIDE SEQUENCE [LARGE SCALE GENOMIC DNA]</scope>
    <source>
        <strain evidence="4 5">DSM 43151</strain>
    </source>
</reference>
<sequence length="167" mass="18218">MASVRKVVLNPGDFYFGGTDTHIHTLLGSCVSVTLWHPLLRVGGMCHYMLPHRRIPAAQHGLDGRYADHAIRMFLDAIERVGTKPREYVAQLYGGGNQFPHLQRGRAPNVAKDNITAGLSLLDRFGFRLAHTDLGGTGPRRLSFTVATGEVTLTSAAGRRSNAGSPW</sequence>
<evidence type="ECO:0000256" key="2">
    <source>
        <dbReference type="ARBA" id="ARBA00022801"/>
    </source>
</evidence>
<dbReference type="GO" id="GO:0050568">
    <property type="term" value="F:protein-glutamine glutaminase activity"/>
    <property type="evidence" value="ECO:0007669"/>
    <property type="project" value="UniProtKB-UniRule"/>
</dbReference>
<dbReference type="CDD" id="cd16352">
    <property type="entry name" value="CheD"/>
    <property type="match status" value="1"/>
</dbReference>
<dbReference type="EMBL" id="FZNR01000005">
    <property type="protein sequence ID" value="SNR76614.1"/>
    <property type="molecule type" value="Genomic_DNA"/>
</dbReference>
<keyword evidence="1 3" id="KW-0145">Chemotaxis</keyword>
<dbReference type="PANTHER" id="PTHR35147">
    <property type="entry name" value="CHEMORECEPTOR GLUTAMINE DEAMIDASE CHED-RELATED"/>
    <property type="match status" value="1"/>
</dbReference>
<dbReference type="EC" id="3.5.1.44" evidence="3"/>
<protein>
    <recommendedName>
        <fullName evidence="3">Probable chemoreceptor glutamine deamidase CheD</fullName>
        <ecNumber evidence="3">3.5.1.44</ecNumber>
    </recommendedName>
</protein>
<dbReference type="PANTHER" id="PTHR35147:SF3">
    <property type="entry name" value="CHEMORECEPTOR GLUTAMINE DEAMIDASE CHED 1-RELATED"/>
    <property type="match status" value="1"/>
</dbReference>
<dbReference type="HAMAP" id="MF_01440">
    <property type="entry name" value="CheD"/>
    <property type="match status" value="1"/>
</dbReference>
<dbReference type="InterPro" id="IPR038592">
    <property type="entry name" value="CheD-like_sf"/>
</dbReference>
<dbReference type="AlphaFoldDB" id="A0A238Z195"/>